<dbReference type="PANTHER" id="PTHR43701">
    <property type="entry name" value="MEMBRANE TRANSPORTER PROTEIN MJ0441-RELATED"/>
    <property type="match status" value="1"/>
</dbReference>
<keyword evidence="6" id="KW-1003">Cell membrane</keyword>
<comment type="subcellular location">
    <subcellularLocation>
        <location evidence="6">Cell membrane</location>
        <topology evidence="6">Multi-pass membrane protein</topology>
    </subcellularLocation>
    <subcellularLocation>
        <location evidence="1">Membrane</location>
        <topology evidence="1">Multi-pass membrane protein</topology>
    </subcellularLocation>
</comment>
<sequence length="135" mass="13803">MSTETILIGLATGFSTGMLSGLLGIGGSGILVVAAVSFMGLAQHSAQAAAIAATVPIAIIGVINLHRKRLVNYQVAMYLAVGIAVGGAIGAYIANVTPGPILKKLFSAFFGLMSLQMLWGSRRDKGDPANSNTNN</sequence>
<dbReference type="InterPro" id="IPR051598">
    <property type="entry name" value="TSUP/Inactive_protease-like"/>
</dbReference>
<keyword evidence="3 6" id="KW-0812">Transmembrane</keyword>
<dbReference type="Proteomes" id="UP000076268">
    <property type="component" value="Unassembled WGS sequence"/>
</dbReference>
<dbReference type="PANTHER" id="PTHR43701:SF2">
    <property type="entry name" value="MEMBRANE TRANSPORTER PROTEIN YJNA-RELATED"/>
    <property type="match status" value="1"/>
</dbReference>
<evidence type="ECO:0000256" key="2">
    <source>
        <dbReference type="ARBA" id="ARBA00009142"/>
    </source>
</evidence>
<evidence type="ECO:0000256" key="4">
    <source>
        <dbReference type="ARBA" id="ARBA00022989"/>
    </source>
</evidence>
<name>A0A154BW76_ANASB</name>
<keyword evidence="5 6" id="KW-0472">Membrane</keyword>
<evidence type="ECO:0000256" key="5">
    <source>
        <dbReference type="ARBA" id="ARBA00023136"/>
    </source>
</evidence>
<evidence type="ECO:0000256" key="1">
    <source>
        <dbReference type="ARBA" id="ARBA00004141"/>
    </source>
</evidence>
<evidence type="ECO:0000256" key="3">
    <source>
        <dbReference type="ARBA" id="ARBA00022692"/>
    </source>
</evidence>
<gene>
    <name evidence="7" type="ORF">AXX12_01230</name>
</gene>
<evidence type="ECO:0000313" key="7">
    <source>
        <dbReference type="EMBL" id="KYZ78196.1"/>
    </source>
</evidence>
<feature type="transmembrane region" description="Helical" evidence="6">
    <location>
        <begin position="75"/>
        <end position="95"/>
    </location>
</feature>
<comment type="caution">
    <text evidence="7">The sequence shown here is derived from an EMBL/GenBank/DDBJ whole genome shotgun (WGS) entry which is preliminary data.</text>
</comment>
<protein>
    <recommendedName>
        <fullName evidence="6">Probable membrane transporter protein</fullName>
    </recommendedName>
</protein>
<keyword evidence="4 6" id="KW-1133">Transmembrane helix</keyword>
<comment type="similarity">
    <text evidence="2 6">Belongs to the 4-toluene sulfonate uptake permease (TSUP) (TC 2.A.102) family.</text>
</comment>
<dbReference type="InterPro" id="IPR002781">
    <property type="entry name" value="TM_pro_TauE-like"/>
</dbReference>
<reference evidence="7 8" key="1">
    <citation type="submission" date="2016-02" db="EMBL/GenBank/DDBJ databases">
        <title>Anaerosporomusa subterraneum gen. nov., sp. nov., a spore-forming obligate anaerobe isolated from saprolite.</title>
        <authorList>
            <person name="Choi J.K."/>
            <person name="Shah M."/>
            <person name="Yee N."/>
        </authorList>
    </citation>
    <scope>NUCLEOTIDE SEQUENCE [LARGE SCALE GENOMIC DNA]</scope>
    <source>
        <strain evidence="7 8">RU4</strain>
    </source>
</reference>
<dbReference type="RefSeq" id="WP_066236979.1">
    <property type="nucleotide sequence ID" value="NZ_LSGP01000001.1"/>
</dbReference>
<evidence type="ECO:0000256" key="6">
    <source>
        <dbReference type="RuleBase" id="RU363041"/>
    </source>
</evidence>
<dbReference type="GO" id="GO:0005886">
    <property type="term" value="C:plasma membrane"/>
    <property type="evidence" value="ECO:0007669"/>
    <property type="project" value="UniProtKB-SubCell"/>
</dbReference>
<dbReference type="EMBL" id="LSGP01000001">
    <property type="protein sequence ID" value="KYZ78196.1"/>
    <property type="molecule type" value="Genomic_DNA"/>
</dbReference>
<evidence type="ECO:0000313" key="8">
    <source>
        <dbReference type="Proteomes" id="UP000076268"/>
    </source>
</evidence>
<keyword evidence="8" id="KW-1185">Reference proteome</keyword>
<accession>A0A154BW76</accession>
<dbReference type="Pfam" id="PF01925">
    <property type="entry name" value="TauE"/>
    <property type="match status" value="1"/>
</dbReference>
<dbReference type="STRING" id="1794912.AXX12_01230"/>
<feature type="transmembrane region" description="Helical" evidence="6">
    <location>
        <begin position="7"/>
        <end position="40"/>
    </location>
</feature>
<organism evidence="7 8">
    <name type="scientific">Anaerosporomusa subterranea</name>
    <dbReference type="NCBI Taxonomy" id="1794912"/>
    <lineage>
        <taxon>Bacteria</taxon>
        <taxon>Bacillati</taxon>
        <taxon>Bacillota</taxon>
        <taxon>Negativicutes</taxon>
        <taxon>Acetonemataceae</taxon>
        <taxon>Anaerosporomusa</taxon>
    </lineage>
</organism>
<feature type="transmembrane region" description="Helical" evidence="6">
    <location>
        <begin position="46"/>
        <end position="63"/>
    </location>
</feature>
<proteinExistence type="inferred from homology"/>
<dbReference type="AlphaFoldDB" id="A0A154BW76"/>